<organism evidence="1 2">
    <name type="scientific">Romanomermis culicivorax</name>
    <name type="common">Nematode worm</name>
    <dbReference type="NCBI Taxonomy" id="13658"/>
    <lineage>
        <taxon>Eukaryota</taxon>
        <taxon>Metazoa</taxon>
        <taxon>Ecdysozoa</taxon>
        <taxon>Nematoda</taxon>
        <taxon>Enoplea</taxon>
        <taxon>Dorylaimia</taxon>
        <taxon>Mermithida</taxon>
        <taxon>Mermithoidea</taxon>
        <taxon>Mermithidae</taxon>
        <taxon>Romanomermis</taxon>
    </lineage>
</organism>
<dbReference type="AlphaFoldDB" id="A0A915I339"/>
<name>A0A915I339_ROMCU</name>
<evidence type="ECO:0000313" key="2">
    <source>
        <dbReference type="WBParaSite" id="nRc.2.0.1.t08141-RA"/>
    </source>
</evidence>
<dbReference type="WBParaSite" id="nRc.2.0.1.t08141-RA">
    <property type="protein sequence ID" value="nRc.2.0.1.t08141-RA"/>
    <property type="gene ID" value="nRc.2.0.1.g08141"/>
</dbReference>
<proteinExistence type="predicted"/>
<accession>A0A915I339</accession>
<reference evidence="2" key="1">
    <citation type="submission" date="2022-11" db="UniProtKB">
        <authorList>
            <consortium name="WormBaseParasite"/>
        </authorList>
    </citation>
    <scope>IDENTIFICATION</scope>
</reference>
<keyword evidence="1" id="KW-1185">Reference proteome</keyword>
<sequence length="103" mass="11484">MPLRNLFQRSSKNFVQMFLVVVVGRIPVFSWNGTVAFADDHILPPLEGDAIAGNAIREKSNVSLNVGSRSTEFKEHIASPTKSSSVEYLSVDKTEKWMVELCN</sequence>
<dbReference type="Proteomes" id="UP000887565">
    <property type="component" value="Unplaced"/>
</dbReference>
<protein>
    <submittedName>
        <fullName evidence="2">Uncharacterized protein</fullName>
    </submittedName>
</protein>
<evidence type="ECO:0000313" key="1">
    <source>
        <dbReference type="Proteomes" id="UP000887565"/>
    </source>
</evidence>